<proteinExistence type="predicted"/>
<dbReference type="AlphaFoldDB" id="A0A399JAT3"/>
<dbReference type="RefSeq" id="WP_119425611.1">
    <property type="nucleotide sequence ID" value="NZ_QQXK01000030.1"/>
</dbReference>
<reference evidence="2 3" key="1">
    <citation type="submission" date="2018-07" db="EMBL/GenBank/DDBJ databases">
        <title>Arthrobacter sp. nov., isolated from raw cow's milk with high bacterial count.</title>
        <authorList>
            <person name="Hahne J."/>
            <person name="Isele D."/>
            <person name="Lipski A."/>
        </authorList>
    </citation>
    <scope>NUCLEOTIDE SEQUENCE [LARGE SCALE GENOMIC DNA]</scope>
    <source>
        <strain evidence="2 3">JZ R-35</strain>
    </source>
</reference>
<evidence type="ECO:0000313" key="2">
    <source>
        <dbReference type="EMBL" id="RII41319.1"/>
    </source>
</evidence>
<organism evidence="2 3">
    <name type="scientific">Galactobacter valiniphilus</name>
    <dbReference type="NCBI Taxonomy" id="2676122"/>
    <lineage>
        <taxon>Bacteria</taxon>
        <taxon>Bacillati</taxon>
        <taxon>Actinomycetota</taxon>
        <taxon>Actinomycetes</taxon>
        <taxon>Micrococcales</taxon>
        <taxon>Micrococcaceae</taxon>
        <taxon>Galactobacter</taxon>
    </lineage>
</organism>
<keyword evidence="3" id="KW-1185">Reference proteome</keyword>
<dbReference type="EMBL" id="QQXK01000030">
    <property type="protein sequence ID" value="RII41319.1"/>
    <property type="molecule type" value="Genomic_DNA"/>
</dbReference>
<name>A0A399JAT3_9MICC</name>
<gene>
    <name evidence="2" type="ORF">DWB68_13335</name>
</gene>
<dbReference type="Proteomes" id="UP000265419">
    <property type="component" value="Unassembled WGS sequence"/>
</dbReference>
<feature type="region of interest" description="Disordered" evidence="1">
    <location>
        <begin position="91"/>
        <end position="113"/>
    </location>
</feature>
<evidence type="ECO:0000313" key="3">
    <source>
        <dbReference type="Proteomes" id="UP000265419"/>
    </source>
</evidence>
<sequence>MLELTDTERATLMADPRVLQLVIEATVEAEIRGYQMGQAAGHDATKHGYEAGYKDGHAIGFTNGYRTHQEETEDAWAAVAPTNDELRRQHQAWIAAGSPEDPTAPDLRPHELH</sequence>
<evidence type="ECO:0000256" key="1">
    <source>
        <dbReference type="SAM" id="MobiDB-lite"/>
    </source>
</evidence>
<accession>A0A399JAT3</accession>
<protein>
    <submittedName>
        <fullName evidence="2">Uncharacterized protein</fullName>
    </submittedName>
</protein>
<comment type="caution">
    <text evidence="2">The sequence shown here is derived from an EMBL/GenBank/DDBJ whole genome shotgun (WGS) entry which is preliminary data.</text>
</comment>